<dbReference type="GO" id="GO:0004185">
    <property type="term" value="F:serine-type carboxypeptidase activity"/>
    <property type="evidence" value="ECO:0007669"/>
    <property type="project" value="InterPro"/>
</dbReference>
<dbReference type="SUPFAM" id="SSF53474">
    <property type="entry name" value="alpha/beta-Hydrolases"/>
    <property type="match status" value="1"/>
</dbReference>
<dbReference type="InterPro" id="IPR029058">
    <property type="entry name" value="AB_hydrolase_fold"/>
</dbReference>
<dbReference type="Pfam" id="PF00450">
    <property type="entry name" value="Peptidase_S10"/>
    <property type="match status" value="1"/>
</dbReference>
<evidence type="ECO:0000313" key="2">
    <source>
        <dbReference type="EMBL" id="KAK8773891.1"/>
    </source>
</evidence>
<name>A0AAQ4EGV6_AMBAM</name>
<protein>
    <submittedName>
        <fullName evidence="2">Uncharacterized protein</fullName>
    </submittedName>
</protein>
<evidence type="ECO:0000313" key="3">
    <source>
        <dbReference type="Proteomes" id="UP001321473"/>
    </source>
</evidence>
<gene>
    <name evidence="2" type="ORF">V5799_011577</name>
</gene>
<organism evidence="2 3">
    <name type="scientific">Amblyomma americanum</name>
    <name type="common">Lone star tick</name>
    <dbReference type="NCBI Taxonomy" id="6943"/>
    <lineage>
        <taxon>Eukaryota</taxon>
        <taxon>Metazoa</taxon>
        <taxon>Ecdysozoa</taxon>
        <taxon>Arthropoda</taxon>
        <taxon>Chelicerata</taxon>
        <taxon>Arachnida</taxon>
        <taxon>Acari</taxon>
        <taxon>Parasitiformes</taxon>
        <taxon>Ixodida</taxon>
        <taxon>Ixodoidea</taxon>
        <taxon>Ixodidae</taxon>
        <taxon>Amblyomminae</taxon>
        <taxon>Amblyomma</taxon>
    </lineage>
</organism>
<reference evidence="2 3" key="1">
    <citation type="journal article" date="2023" name="Arcadia Sci">
        <title>De novo assembly of a long-read Amblyomma americanum tick genome.</title>
        <authorList>
            <person name="Chou S."/>
            <person name="Poskanzer K.E."/>
            <person name="Rollins M."/>
            <person name="Thuy-Boun P.S."/>
        </authorList>
    </citation>
    <scope>NUCLEOTIDE SEQUENCE [LARGE SCALE GENOMIC DNA]</scope>
    <source>
        <strain evidence="2">F_SG_1</strain>
        <tissue evidence="2">Salivary glands</tissue>
    </source>
</reference>
<dbReference type="Gene3D" id="3.40.50.1820">
    <property type="entry name" value="alpha/beta hydrolase"/>
    <property type="match status" value="1"/>
</dbReference>
<keyword evidence="3" id="KW-1185">Reference proteome</keyword>
<dbReference type="Proteomes" id="UP001321473">
    <property type="component" value="Unassembled WGS sequence"/>
</dbReference>
<accession>A0AAQ4EGV6</accession>
<comment type="caution">
    <text evidence="2">The sequence shown here is derived from an EMBL/GenBank/DDBJ whole genome shotgun (WGS) entry which is preliminary data.</text>
</comment>
<dbReference type="InterPro" id="IPR001563">
    <property type="entry name" value="Peptidase_S10"/>
</dbReference>
<dbReference type="EMBL" id="JARKHS020016135">
    <property type="protein sequence ID" value="KAK8773891.1"/>
    <property type="molecule type" value="Genomic_DNA"/>
</dbReference>
<dbReference type="GO" id="GO:0006508">
    <property type="term" value="P:proteolysis"/>
    <property type="evidence" value="ECO:0007669"/>
    <property type="project" value="InterPro"/>
</dbReference>
<dbReference type="AlphaFoldDB" id="A0AAQ4EGV6"/>
<proteinExistence type="inferred from homology"/>
<evidence type="ECO:0000256" key="1">
    <source>
        <dbReference type="ARBA" id="ARBA00009431"/>
    </source>
</evidence>
<comment type="similarity">
    <text evidence="1">Belongs to the peptidase S10 family.</text>
</comment>
<sequence>MLPLLWCLRMRLRKKRNARSLEGKYVPAVAAAIHNKAKKLRAKINLVGVGMGNGFTEPSMMTDYGSLLWQLGLVQKKDATYTTKTQQHAVELLKKGRKAESFYIMDSLFFGILAKTTYFI</sequence>